<dbReference type="RefSeq" id="WP_071062065.1">
    <property type="nucleotide sequence ID" value="NZ_MAXA01000125.1"/>
</dbReference>
<dbReference type="AlphaFoldDB" id="A0A1S1QL70"/>
<gene>
    <name evidence="1" type="ORF">BBK14_14860</name>
</gene>
<dbReference type="OrthoDB" id="3213308at2"/>
<evidence type="ECO:0000313" key="1">
    <source>
        <dbReference type="EMBL" id="OHV35508.1"/>
    </source>
</evidence>
<keyword evidence="2" id="KW-1185">Reference proteome</keyword>
<proteinExistence type="predicted"/>
<sequence length="133" mass="15111">MATVTDGVYRIGLDNNQFLTAEGRDRSVILPENGRGQEWEVRRTDNDTYTIQQTSDQLFLGFDGDPDTFELVRPFPQPREWRIEQGPRPGSFVIGAVDSDLTVGLHPALIYPPMVALSPIFRQDQGWRFQSVD</sequence>
<accession>A0A1S1QL70</accession>
<organism evidence="1 2">
    <name type="scientific">Parafrankia soli</name>
    <dbReference type="NCBI Taxonomy" id="2599596"/>
    <lineage>
        <taxon>Bacteria</taxon>
        <taxon>Bacillati</taxon>
        <taxon>Actinomycetota</taxon>
        <taxon>Actinomycetes</taxon>
        <taxon>Frankiales</taxon>
        <taxon>Frankiaceae</taxon>
        <taxon>Parafrankia</taxon>
    </lineage>
</organism>
<reference evidence="2" key="1">
    <citation type="submission" date="2016-07" db="EMBL/GenBank/DDBJ databases">
        <title>Frankia sp. NRRL B-16219 Genome sequencing.</title>
        <authorList>
            <person name="Ghodhbane-Gtari F."/>
            <person name="Swanson E."/>
            <person name="Gueddou A."/>
            <person name="Louati M."/>
            <person name="Nouioui I."/>
            <person name="Hezbri K."/>
            <person name="Abebe-Akele F."/>
            <person name="Simpson S."/>
            <person name="Morris K."/>
            <person name="Thomas K."/>
            <person name="Gtari M."/>
            <person name="Tisa L.S."/>
        </authorList>
    </citation>
    <scope>NUCLEOTIDE SEQUENCE [LARGE SCALE GENOMIC DNA]</scope>
    <source>
        <strain evidence="2">NRRL B-16219</strain>
    </source>
</reference>
<evidence type="ECO:0000313" key="2">
    <source>
        <dbReference type="Proteomes" id="UP000179769"/>
    </source>
</evidence>
<name>A0A1S1QL70_9ACTN</name>
<evidence type="ECO:0008006" key="3">
    <source>
        <dbReference type="Google" id="ProtNLM"/>
    </source>
</evidence>
<dbReference type="SUPFAM" id="SSF50370">
    <property type="entry name" value="Ricin B-like lectins"/>
    <property type="match status" value="1"/>
</dbReference>
<dbReference type="Proteomes" id="UP000179769">
    <property type="component" value="Unassembled WGS sequence"/>
</dbReference>
<protein>
    <recommendedName>
        <fullName evidence="3">Ricin B lectin domain-containing protein</fullName>
    </recommendedName>
</protein>
<comment type="caution">
    <text evidence="1">The sequence shown here is derived from an EMBL/GenBank/DDBJ whole genome shotgun (WGS) entry which is preliminary data.</text>
</comment>
<dbReference type="InterPro" id="IPR035992">
    <property type="entry name" value="Ricin_B-like_lectins"/>
</dbReference>
<dbReference type="Gene3D" id="2.80.10.50">
    <property type="match status" value="1"/>
</dbReference>
<dbReference type="EMBL" id="MAXA01000125">
    <property type="protein sequence ID" value="OHV35508.1"/>
    <property type="molecule type" value="Genomic_DNA"/>
</dbReference>